<comment type="caution">
    <text evidence="14">The sequence shown here is derived from an EMBL/GenBank/DDBJ whole genome shotgun (WGS) entry which is preliminary data.</text>
</comment>
<dbReference type="RefSeq" id="WP_344500784.1">
    <property type="nucleotide sequence ID" value="NZ_BAAAQD010000002.1"/>
</dbReference>
<feature type="binding site" evidence="9">
    <location>
        <position position="212"/>
    </location>
    <ligand>
        <name>Zn(2+)</name>
        <dbReference type="ChEBI" id="CHEBI:29105"/>
        <label>2</label>
    </ligand>
</feature>
<dbReference type="CDD" id="cd10747">
    <property type="entry name" value="DnaJ_C"/>
    <property type="match status" value="1"/>
</dbReference>
<proteinExistence type="inferred from homology"/>
<evidence type="ECO:0000256" key="5">
    <source>
        <dbReference type="ARBA" id="ARBA00022771"/>
    </source>
</evidence>
<dbReference type="InterPro" id="IPR036869">
    <property type="entry name" value="J_dom_sf"/>
</dbReference>
<evidence type="ECO:0000259" key="13">
    <source>
        <dbReference type="PROSITE" id="PS51188"/>
    </source>
</evidence>
<keyword evidence="3 9" id="KW-0479">Metal-binding</keyword>
<feature type="binding site" evidence="9">
    <location>
        <position position="248"/>
    </location>
    <ligand>
        <name>Zn(2+)</name>
        <dbReference type="ChEBI" id="CHEBI:29105"/>
        <label>1</label>
    </ligand>
</feature>
<dbReference type="PRINTS" id="PR00625">
    <property type="entry name" value="JDOMAIN"/>
</dbReference>
<feature type="binding site" evidence="9">
    <location>
        <position position="209"/>
    </location>
    <ligand>
        <name>Zn(2+)</name>
        <dbReference type="ChEBI" id="CHEBI:29105"/>
        <label>2</label>
    </ligand>
</feature>
<feature type="binding site" evidence="9">
    <location>
        <position position="231"/>
    </location>
    <ligand>
        <name>Zn(2+)</name>
        <dbReference type="ChEBI" id="CHEBI:29105"/>
        <label>2</label>
    </ligand>
</feature>
<comment type="subunit">
    <text evidence="9">Homodimer.</text>
</comment>
<evidence type="ECO:0000256" key="3">
    <source>
        <dbReference type="ARBA" id="ARBA00022723"/>
    </source>
</evidence>
<keyword evidence="6 9" id="KW-0862">Zinc</keyword>
<dbReference type="Gene3D" id="2.60.260.20">
    <property type="entry name" value="Urease metallochaperone UreE, N-terminal domain"/>
    <property type="match status" value="2"/>
</dbReference>
<comment type="function">
    <text evidence="9">Participates actively in the response to hyperosmotic and heat shock by preventing the aggregation of stress-denatured proteins and by disaggregating proteins, also in an autonomous, DnaK-independent fashion. Unfolded proteins bind initially to DnaJ; upon interaction with the DnaJ-bound protein, DnaK hydrolyzes its bound ATP, resulting in the formation of a stable complex. GrpE releases ADP from DnaK; ATP binding to DnaK triggers the release of the substrate protein, thus completing the reaction cycle. Several rounds of ATP-dependent interactions between DnaJ, DnaK and GrpE are required for fully efficient folding. Also involved, together with DnaK and GrpE, in the DNA replication of plasmids through activation of initiation proteins.</text>
</comment>
<feature type="repeat" description="CXXCXGXG motif" evidence="9">
    <location>
        <begin position="245"/>
        <end position="252"/>
    </location>
</feature>
<comment type="domain">
    <text evidence="9">The J domain is necessary and sufficient to stimulate DnaK ATPase activity. Zinc center 1 plays an important role in the autonomous, DnaK-independent chaperone activity of DnaJ. Zinc center 2 is essential for interaction with DnaK and for DnaJ activity.</text>
</comment>
<feature type="repeat" description="CXXCXGXG motif" evidence="9">
    <location>
        <begin position="192"/>
        <end position="199"/>
    </location>
</feature>
<organism evidence="14 15">
    <name type="scientific">Dactylosporangium maewongense</name>
    <dbReference type="NCBI Taxonomy" id="634393"/>
    <lineage>
        <taxon>Bacteria</taxon>
        <taxon>Bacillati</taxon>
        <taxon>Actinomycetota</taxon>
        <taxon>Actinomycetes</taxon>
        <taxon>Micromonosporales</taxon>
        <taxon>Micromonosporaceae</taxon>
        <taxon>Dactylosporangium</taxon>
    </lineage>
</organism>
<keyword evidence="15" id="KW-1185">Reference proteome</keyword>
<evidence type="ECO:0000256" key="9">
    <source>
        <dbReference type="HAMAP-Rule" id="MF_01152"/>
    </source>
</evidence>
<name>A0ABN1ZR97_9ACTN</name>
<dbReference type="InterPro" id="IPR018253">
    <property type="entry name" value="DnaJ_domain_CS"/>
</dbReference>
<feature type="zinc finger region" description="CR-type" evidence="10">
    <location>
        <begin position="179"/>
        <end position="257"/>
    </location>
</feature>
<feature type="binding site" evidence="9">
    <location>
        <position position="195"/>
    </location>
    <ligand>
        <name>Zn(2+)</name>
        <dbReference type="ChEBI" id="CHEBI:29105"/>
        <label>1</label>
    </ligand>
</feature>
<feature type="repeat" description="CXXCXGXG motif" evidence="9">
    <location>
        <begin position="209"/>
        <end position="216"/>
    </location>
</feature>
<feature type="compositionally biased region" description="Basic and acidic residues" evidence="11">
    <location>
        <begin position="399"/>
        <end position="415"/>
    </location>
</feature>
<protein>
    <recommendedName>
        <fullName evidence="9">Chaperone protein DnaJ</fullName>
    </recommendedName>
</protein>
<dbReference type="PROSITE" id="PS00636">
    <property type="entry name" value="DNAJ_1"/>
    <property type="match status" value="1"/>
</dbReference>
<dbReference type="InterPro" id="IPR001305">
    <property type="entry name" value="HSP_DnaJ_Cys-rich_dom"/>
</dbReference>
<keyword evidence="5 9" id="KW-0863">Zinc-finger</keyword>
<feature type="domain" description="CR-type" evidence="13">
    <location>
        <begin position="179"/>
        <end position="257"/>
    </location>
</feature>
<accession>A0ABN1ZR97</accession>
<comment type="similarity">
    <text evidence="9">Belongs to the DnaJ family.</text>
</comment>
<dbReference type="Proteomes" id="UP001501470">
    <property type="component" value="Unassembled WGS sequence"/>
</dbReference>
<feature type="region of interest" description="Disordered" evidence="11">
    <location>
        <begin position="392"/>
        <end position="415"/>
    </location>
</feature>
<dbReference type="SMART" id="SM00271">
    <property type="entry name" value="DnaJ"/>
    <property type="match status" value="1"/>
</dbReference>
<dbReference type="Pfam" id="PF00226">
    <property type="entry name" value="DnaJ"/>
    <property type="match status" value="1"/>
</dbReference>
<feature type="domain" description="J" evidence="12">
    <location>
        <begin position="10"/>
        <end position="75"/>
    </location>
</feature>
<keyword evidence="7 9" id="KW-0346">Stress response</keyword>
<dbReference type="SUPFAM" id="SSF57938">
    <property type="entry name" value="DnaJ/Hsp40 cysteine-rich domain"/>
    <property type="match status" value="1"/>
</dbReference>
<dbReference type="Gene3D" id="2.10.230.10">
    <property type="entry name" value="Heat shock protein DnaJ, cysteine-rich domain"/>
    <property type="match status" value="1"/>
</dbReference>
<keyword evidence="1 9" id="KW-0963">Cytoplasm</keyword>
<gene>
    <name evidence="14" type="primary">dnaJ_1</name>
    <name evidence="9" type="synonym">dnaJ</name>
    <name evidence="14" type="ORF">GCM10009827_013980</name>
</gene>
<evidence type="ECO:0000256" key="7">
    <source>
        <dbReference type="ARBA" id="ARBA00023016"/>
    </source>
</evidence>
<evidence type="ECO:0000256" key="1">
    <source>
        <dbReference type="ARBA" id="ARBA00022490"/>
    </source>
</evidence>
<keyword evidence="4 9" id="KW-0677">Repeat</keyword>
<evidence type="ECO:0000256" key="11">
    <source>
        <dbReference type="SAM" id="MobiDB-lite"/>
    </source>
</evidence>
<dbReference type="SUPFAM" id="SSF49493">
    <property type="entry name" value="HSP40/DnaJ peptide-binding domain"/>
    <property type="match status" value="2"/>
</dbReference>
<dbReference type="InterPro" id="IPR012724">
    <property type="entry name" value="DnaJ"/>
</dbReference>
<reference evidence="14 15" key="1">
    <citation type="journal article" date="2019" name="Int. J. Syst. Evol. Microbiol.">
        <title>The Global Catalogue of Microorganisms (GCM) 10K type strain sequencing project: providing services to taxonomists for standard genome sequencing and annotation.</title>
        <authorList>
            <consortium name="The Broad Institute Genomics Platform"/>
            <consortium name="The Broad Institute Genome Sequencing Center for Infectious Disease"/>
            <person name="Wu L."/>
            <person name="Ma J."/>
        </authorList>
    </citation>
    <scope>NUCLEOTIDE SEQUENCE [LARGE SCALE GENOMIC DNA]</scope>
    <source>
        <strain evidence="14 15">JCM 15933</strain>
    </source>
</reference>
<dbReference type="CDD" id="cd10719">
    <property type="entry name" value="DnaJ_zf"/>
    <property type="match status" value="1"/>
</dbReference>
<dbReference type="PROSITE" id="PS50076">
    <property type="entry name" value="DNAJ_2"/>
    <property type="match status" value="1"/>
</dbReference>
<dbReference type="Gene3D" id="1.10.287.110">
    <property type="entry name" value="DnaJ domain"/>
    <property type="match status" value="1"/>
</dbReference>
<sequence>MSSKDWLEKDFYAVLGVTKSATTDEVKKAYRKLARELHPDRNPNNAAAEERFKAVSEAYDVLSDPGRRKEYDEMRSLFGAGAFRRNARAGNHGPGGPGFDFSDLFANGAQGSGAGPGAGAGAGVGGDRRFGGAGFSDLFSSIFSGGGGPGAPGGTPGRRGRGRDVETEVVLNFADAVQGATLPITLRTPGTCETCHGNGAAPGSTPRTCPNCRGQGVVSSNQGSFSFTEPCRECQGVGTIVDEKCPECVGSGGVTKTRTINVRIPPGVAEGQRIRLSGRGEPGTRGGAAGDLFVLIRVRPDSVFGRTGDDLTLTVPVTFAEAALGADLRVPTLDAAVTLRVPPGTPSGRTLRVRGKGVARRDGKVGDLLVTIDVHVPADLSEAARQALSDYAAAAPPAPRERLDAIARERSSYER</sequence>
<dbReference type="Pfam" id="PF00684">
    <property type="entry name" value="DnaJ_CXXCXGXG"/>
    <property type="match status" value="1"/>
</dbReference>
<evidence type="ECO:0000256" key="10">
    <source>
        <dbReference type="PROSITE-ProRule" id="PRU00546"/>
    </source>
</evidence>
<dbReference type="InterPro" id="IPR001623">
    <property type="entry name" value="DnaJ_domain"/>
</dbReference>
<dbReference type="PROSITE" id="PS51188">
    <property type="entry name" value="ZF_CR"/>
    <property type="match status" value="1"/>
</dbReference>
<feature type="repeat" description="CXXCXGXG motif" evidence="9">
    <location>
        <begin position="231"/>
        <end position="238"/>
    </location>
</feature>
<evidence type="ECO:0000313" key="15">
    <source>
        <dbReference type="Proteomes" id="UP001501470"/>
    </source>
</evidence>
<dbReference type="SUPFAM" id="SSF46565">
    <property type="entry name" value="Chaperone J-domain"/>
    <property type="match status" value="1"/>
</dbReference>
<keyword evidence="8 9" id="KW-0143">Chaperone</keyword>
<evidence type="ECO:0000256" key="4">
    <source>
        <dbReference type="ARBA" id="ARBA00022737"/>
    </source>
</evidence>
<dbReference type="Pfam" id="PF01556">
    <property type="entry name" value="DnaJ_C"/>
    <property type="match status" value="1"/>
</dbReference>
<feature type="binding site" evidence="9">
    <location>
        <position position="192"/>
    </location>
    <ligand>
        <name>Zn(2+)</name>
        <dbReference type="ChEBI" id="CHEBI:29105"/>
        <label>1</label>
    </ligand>
</feature>
<comment type="cofactor">
    <cofactor evidence="9">
        <name>Zn(2+)</name>
        <dbReference type="ChEBI" id="CHEBI:29105"/>
    </cofactor>
    <text evidence="9">Binds 2 Zn(2+) ions per monomer.</text>
</comment>
<dbReference type="CDD" id="cd06257">
    <property type="entry name" value="DnaJ"/>
    <property type="match status" value="1"/>
</dbReference>
<evidence type="ECO:0000313" key="14">
    <source>
        <dbReference type="EMBL" id="GAA1502516.1"/>
    </source>
</evidence>
<evidence type="ECO:0000256" key="8">
    <source>
        <dbReference type="ARBA" id="ARBA00023186"/>
    </source>
</evidence>
<evidence type="ECO:0000259" key="12">
    <source>
        <dbReference type="PROSITE" id="PS50076"/>
    </source>
</evidence>
<evidence type="ECO:0000256" key="6">
    <source>
        <dbReference type="ARBA" id="ARBA00022833"/>
    </source>
</evidence>
<dbReference type="InterPro" id="IPR036410">
    <property type="entry name" value="HSP_DnaJ_Cys-rich_dom_sf"/>
</dbReference>
<keyword evidence="2 9" id="KW-0235">DNA replication</keyword>
<dbReference type="InterPro" id="IPR008971">
    <property type="entry name" value="HSP40/DnaJ_pept-bd"/>
</dbReference>
<dbReference type="EMBL" id="BAAAQD010000002">
    <property type="protein sequence ID" value="GAA1502516.1"/>
    <property type="molecule type" value="Genomic_DNA"/>
</dbReference>
<evidence type="ECO:0000256" key="2">
    <source>
        <dbReference type="ARBA" id="ARBA00022705"/>
    </source>
</evidence>
<dbReference type="PANTHER" id="PTHR43096">
    <property type="entry name" value="DNAJ HOMOLOG 1, MITOCHONDRIAL-RELATED"/>
    <property type="match status" value="1"/>
</dbReference>
<dbReference type="InterPro" id="IPR002939">
    <property type="entry name" value="DnaJ_C"/>
</dbReference>
<comment type="subcellular location">
    <subcellularLocation>
        <location evidence="9">Cytoplasm</location>
    </subcellularLocation>
</comment>
<feature type="binding site" evidence="9">
    <location>
        <position position="245"/>
    </location>
    <ligand>
        <name>Zn(2+)</name>
        <dbReference type="ChEBI" id="CHEBI:29105"/>
        <label>1</label>
    </ligand>
</feature>
<dbReference type="HAMAP" id="MF_01152">
    <property type="entry name" value="DnaJ"/>
    <property type="match status" value="1"/>
</dbReference>
<feature type="binding site" evidence="9">
    <location>
        <position position="234"/>
    </location>
    <ligand>
        <name>Zn(2+)</name>
        <dbReference type="ChEBI" id="CHEBI:29105"/>
        <label>2</label>
    </ligand>
</feature>
<dbReference type="PANTHER" id="PTHR43096:SF54">
    <property type="entry name" value="CHAPERONE PROTEIN DNAJ 1"/>
    <property type="match status" value="1"/>
</dbReference>